<dbReference type="SUPFAM" id="SSF56300">
    <property type="entry name" value="Metallo-dependent phosphatases"/>
    <property type="match status" value="1"/>
</dbReference>
<dbReference type="InterPro" id="IPR050535">
    <property type="entry name" value="DNA_Repair-Maintenance_Comp"/>
</dbReference>
<dbReference type="InterPro" id="IPR041796">
    <property type="entry name" value="Mre11_N"/>
</dbReference>
<dbReference type="Gene3D" id="3.60.21.10">
    <property type="match status" value="1"/>
</dbReference>
<proteinExistence type="predicted"/>
<evidence type="ECO:0000256" key="1">
    <source>
        <dbReference type="ARBA" id="ARBA00022801"/>
    </source>
</evidence>
<dbReference type="Proteomes" id="UP001596990">
    <property type="component" value="Unassembled WGS sequence"/>
</dbReference>
<dbReference type="Pfam" id="PF00149">
    <property type="entry name" value="Metallophos"/>
    <property type="match status" value="1"/>
</dbReference>
<evidence type="ECO:0000259" key="2">
    <source>
        <dbReference type="Pfam" id="PF00149"/>
    </source>
</evidence>
<reference evidence="4" key="1">
    <citation type="journal article" date="2019" name="Int. J. Syst. Evol. Microbiol.">
        <title>The Global Catalogue of Microorganisms (GCM) 10K type strain sequencing project: providing services to taxonomists for standard genome sequencing and annotation.</title>
        <authorList>
            <consortium name="The Broad Institute Genomics Platform"/>
            <consortium name="The Broad Institute Genome Sequencing Center for Infectious Disease"/>
            <person name="Wu L."/>
            <person name="Ma J."/>
        </authorList>
    </citation>
    <scope>NUCLEOTIDE SEQUENCE [LARGE SCALE GENOMIC DNA]</scope>
    <source>
        <strain evidence="4">CCUG 56607</strain>
    </source>
</reference>
<name>A0ABW3KVS4_9BACI</name>
<keyword evidence="4" id="KW-1185">Reference proteome</keyword>
<dbReference type="CDD" id="cd00840">
    <property type="entry name" value="MPP_Mre11_N"/>
    <property type="match status" value="1"/>
</dbReference>
<dbReference type="PANTHER" id="PTHR30337">
    <property type="entry name" value="COMPONENT OF ATP-DEPENDENT DSDNA EXONUCLEASE"/>
    <property type="match status" value="1"/>
</dbReference>
<evidence type="ECO:0000313" key="3">
    <source>
        <dbReference type="EMBL" id="MFD1017745.1"/>
    </source>
</evidence>
<organism evidence="3 4">
    <name type="scientific">Thalassobacillus hwangdonensis</name>
    <dbReference type="NCBI Taxonomy" id="546108"/>
    <lineage>
        <taxon>Bacteria</taxon>
        <taxon>Bacillati</taxon>
        <taxon>Bacillota</taxon>
        <taxon>Bacilli</taxon>
        <taxon>Bacillales</taxon>
        <taxon>Bacillaceae</taxon>
        <taxon>Thalassobacillus</taxon>
    </lineage>
</organism>
<sequence length="408" mass="47284">MSETLRFLHCADLHLDSGFKGIGELPGTLAEDIRESTFYALECLVEKAILHHVDFVLMVGDLFDYETRSLKAQLRLKHAFEQLNAQGIPVYISHGNHDYMNGPFHAIDYPENVHVFSEEKVTSMLFQKDGKPLARLYGFSYQDRAMTDRKVHEYQKLDDTLFHIGMLHGSIDTNTDHDVYAPFHMKELTAADMDYWALGHIHKREILTDNPPVVYPGNIQGRSTKETGEKGCMLVELTETDHTLEFIPLQAFRFERISLDVSETDRLNQLETFLTQKKEEWRQDAPAVIKLELTAKGEFVKRVDDSGELAELIDVLNEQEAHETQWIWLSQPSINEIPSWDEQKLREEKHFMGEVVRQTDDTTSAGEWLEPLYRHRIARRHLDSLSLEDEEEILEEAKGLILRHLLKE</sequence>
<dbReference type="PANTHER" id="PTHR30337:SF7">
    <property type="entry name" value="PHOSPHOESTERASE"/>
    <property type="match status" value="1"/>
</dbReference>
<gene>
    <name evidence="3" type="ORF">ACFQ2J_00925</name>
</gene>
<dbReference type="RefSeq" id="WP_386055723.1">
    <property type="nucleotide sequence ID" value="NZ_JBHTKL010000001.1"/>
</dbReference>
<protein>
    <submittedName>
        <fullName evidence="3">Exonuclease SbcCD subunit D</fullName>
    </submittedName>
</protein>
<evidence type="ECO:0000313" key="4">
    <source>
        <dbReference type="Proteomes" id="UP001596990"/>
    </source>
</evidence>
<dbReference type="PIRSF" id="PIRSF033091">
    <property type="entry name" value="Pesterase_YhaO"/>
    <property type="match status" value="1"/>
</dbReference>
<feature type="domain" description="Calcineurin-like phosphoesterase" evidence="2">
    <location>
        <begin position="5"/>
        <end position="203"/>
    </location>
</feature>
<keyword evidence="1" id="KW-0378">Hydrolase</keyword>
<keyword evidence="3" id="KW-0540">Nuclease</keyword>
<dbReference type="InterPro" id="IPR004843">
    <property type="entry name" value="Calcineurin-like_PHP"/>
</dbReference>
<dbReference type="GO" id="GO:0004527">
    <property type="term" value="F:exonuclease activity"/>
    <property type="evidence" value="ECO:0007669"/>
    <property type="project" value="UniProtKB-KW"/>
</dbReference>
<dbReference type="InterPro" id="IPR014576">
    <property type="entry name" value="Pesterase_YhaO"/>
</dbReference>
<dbReference type="InterPro" id="IPR029052">
    <property type="entry name" value="Metallo-depent_PP-like"/>
</dbReference>
<accession>A0ABW3KVS4</accession>
<comment type="caution">
    <text evidence="3">The sequence shown here is derived from an EMBL/GenBank/DDBJ whole genome shotgun (WGS) entry which is preliminary data.</text>
</comment>
<keyword evidence="3" id="KW-0269">Exonuclease</keyword>
<dbReference type="EMBL" id="JBHTKL010000001">
    <property type="protein sequence ID" value="MFD1017745.1"/>
    <property type="molecule type" value="Genomic_DNA"/>
</dbReference>